<keyword evidence="8 12" id="KW-0479">Metal-binding</keyword>
<evidence type="ECO:0000256" key="11">
    <source>
        <dbReference type="ARBA" id="ARBA00022842"/>
    </source>
</evidence>
<keyword evidence="12" id="KW-0963">Cytoplasm</keyword>
<dbReference type="Pfam" id="PF00075">
    <property type="entry name" value="RNase_H"/>
    <property type="match status" value="1"/>
</dbReference>
<dbReference type="GO" id="GO:0046872">
    <property type="term" value="F:metal ion binding"/>
    <property type="evidence" value="ECO:0007669"/>
    <property type="project" value="UniProtKB-KW"/>
</dbReference>
<dbReference type="InterPro" id="IPR017290">
    <property type="entry name" value="RNase_H_bac"/>
</dbReference>
<dbReference type="InterPro" id="IPR037056">
    <property type="entry name" value="RNase_H1_N_sf"/>
</dbReference>
<dbReference type="HOGENOM" id="CLU_080985_1_0_10"/>
<dbReference type="OrthoDB" id="9811552at2"/>
<comment type="similarity">
    <text evidence="4 12">Belongs to the RNase H family.</text>
</comment>
<evidence type="ECO:0000259" key="15">
    <source>
        <dbReference type="PROSITE" id="PS50879"/>
    </source>
</evidence>
<comment type="function">
    <text evidence="3 12">Endonuclease that specifically degrades the RNA of RNA-DNA hybrids.</text>
</comment>
<evidence type="ECO:0000256" key="9">
    <source>
        <dbReference type="ARBA" id="ARBA00022759"/>
    </source>
</evidence>
<protein>
    <recommendedName>
        <fullName evidence="6 12">Ribonuclease H</fullName>
        <ecNumber evidence="5 12">3.1.26.4</ecNumber>
    </recommendedName>
</protein>
<dbReference type="PROSITE" id="PS50879">
    <property type="entry name" value="RNASE_H_1"/>
    <property type="match status" value="1"/>
</dbReference>
<dbReference type="GeneID" id="84577066"/>
<dbReference type="SUPFAM" id="SSF55658">
    <property type="entry name" value="L9 N-domain-like"/>
    <property type="match status" value="1"/>
</dbReference>
<evidence type="ECO:0000256" key="3">
    <source>
        <dbReference type="ARBA" id="ARBA00004065"/>
    </source>
</evidence>
<keyword evidence="10 12" id="KW-0378">Hydrolase</keyword>
<gene>
    <name evidence="16" type="ORF">GCWU000325_02460</name>
</gene>
<evidence type="ECO:0000256" key="12">
    <source>
        <dbReference type="PIRNR" id="PIRNR037839"/>
    </source>
</evidence>
<dbReference type="InterPro" id="IPR002156">
    <property type="entry name" value="RNaseH_domain"/>
</dbReference>
<dbReference type="GO" id="GO:0003676">
    <property type="term" value="F:nucleic acid binding"/>
    <property type="evidence" value="ECO:0007669"/>
    <property type="project" value="UniProtKB-UniRule"/>
</dbReference>
<dbReference type="AlphaFoldDB" id="C9LJP7"/>
<dbReference type="GO" id="GO:0004523">
    <property type="term" value="F:RNA-DNA hybrid ribonuclease activity"/>
    <property type="evidence" value="ECO:0007669"/>
    <property type="project" value="UniProtKB-UniRule"/>
</dbReference>
<evidence type="ECO:0000313" key="17">
    <source>
        <dbReference type="Proteomes" id="UP000003460"/>
    </source>
</evidence>
<dbReference type="eggNOG" id="COG0328">
    <property type="taxonomic scope" value="Bacteria"/>
</dbReference>
<dbReference type="STRING" id="626522.GCWU000325_02460"/>
<accession>C9LJP7</accession>
<evidence type="ECO:0000256" key="14">
    <source>
        <dbReference type="SAM" id="MobiDB-lite"/>
    </source>
</evidence>
<dbReference type="EMBL" id="ACIJ02000028">
    <property type="protein sequence ID" value="EEX70419.1"/>
    <property type="molecule type" value="Genomic_DNA"/>
</dbReference>
<keyword evidence="9 12" id="KW-0255">Endonuclease</keyword>
<dbReference type="RefSeq" id="WP_006256266.1">
    <property type="nucleotide sequence ID" value="NZ_GG700643.1"/>
</dbReference>
<sequence length="231" mass="25996">MKSKFYVVWQGKVPGIYTNWADCQAQVSGFGAARYKAFATRQEAETAFAAGPEAYIAPRRPKAGDGVKTTKPGMRGKANEPLNPPDYRHDTVLPLPPEVEANVWAVDAACSGNPGKMEYRGVDLRTGAEVFHFGPIFGTNNIGEFLAIVHALALLEQRGETLTIYSDSRNAQLWIRQRRCKTKLARNAKTEAVYTYIERAERWLQTHSFTNKIRKWKTDEWGEIPADFGRK</sequence>
<dbReference type="PANTHER" id="PTHR10642:SF26">
    <property type="entry name" value="RIBONUCLEASE H1"/>
    <property type="match status" value="1"/>
</dbReference>
<evidence type="ECO:0000256" key="13">
    <source>
        <dbReference type="PIRSR" id="PIRSR037839-1"/>
    </source>
</evidence>
<dbReference type="EC" id="3.1.26.4" evidence="5 12"/>
<reference evidence="16" key="1">
    <citation type="submission" date="2009-09" db="EMBL/GenBank/DDBJ databases">
        <authorList>
            <person name="Weinstock G."/>
            <person name="Sodergren E."/>
            <person name="Clifton S."/>
            <person name="Fulton L."/>
            <person name="Fulton B."/>
            <person name="Courtney L."/>
            <person name="Fronick C."/>
            <person name="Harrison M."/>
            <person name="Strong C."/>
            <person name="Farmer C."/>
            <person name="Delahaunty K."/>
            <person name="Markovic C."/>
            <person name="Hall O."/>
            <person name="Minx P."/>
            <person name="Tomlinson C."/>
            <person name="Mitreva M."/>
            <person name="Nelson J."/>
            <person name="Hou S."/>
            <person name="Wollam A."/>
            <person name="Pepin K.H."/>
            <person name="Johnson M."/>
            <person name="Bhonagiri V."/>
            <person name="Nash W.E."/>
            <person name="Warren W."/>
            <person name="Chinwalla A."/>
            <person name="Mardis E.R."/>
            <person name="Wilson R.K."/>
        </authorList>
    </citation>
    <scope>NUCLEOTIDE SEQUENCE [LARGE SCALE GENOMIC DNA]</scope>
    <source>
        <strain evidence="16">ATCC 51259</strain>
    </source>
</reference>
<evidence type="ECO:0000256" key="1">
    <source>
        <dbReference type="ARBA" id="ARBA00000077"/>
    </source>
</evidence>
<organism evidence="16 17">
    <name type="scientific">Alloprevotella tannerae ATCC 51259</name>
    <dbReference type="NCBI Taxonomy" id="626522"/>
    <lineage>
        <taxon>Bacteria</taxon>
        <taxon>Pseudomonadati</taxon>
        <taxon>Bacteroidota</taxon>
        <taxon>Bacteroidia</taxon>
        <taxon>Bacteroidales</taxon>
        <taxon>Prevotellaceae</taxon>
        <taxon>Alloprevotella</taxon>
    </lineage>
</organism>
<evidence type="ECO:0000313" key="16">
    <source>
        <dbReference type="EMBL" id="EEX70419.1"/>
    </source>
</evidence>
<dbReference type="Proteomes" id="UP000003460">
    <property type="component" value="Unassembled WGS sequence"/>
</dbReference>
<dbReference type="InterPro" id="IPR050092">
    <property type="entry name" value="RNase_H"/>
</dbReference>
<dbReference type="GO" id="GO:0043137">
    <property type="term" value="P:DNA replication, removal of RNA primer"/>
    <property type="evidence" value="ECO:0007669"/>
    <property type="project" value="TreeGrafter"/>
</dbReference>
<name>C9LJP7_9BACT</name>
<keyword evidence="7 12" id="KW-0540">Nuclease</keyword>
<dbReference type="Gene3D" id="3.40.970.10">
    <property type="entry name" value="Ribonuclease H1, N-terminal domain"/>
    <property type="match status" value="1"/>
</dbReference>
<feature type="binding site" evidence="13">
    <location>
        <position position="144"/>
    </location>
    <ligand>
        <name>Mg(2+)</name>
        <dbReference type="ChEBI" id="CHEBI:18420"/>
        <label>2</label>
    </ligand>
</feature>
<feature type="binding site" evidence="13">
    <location>
        <position position="107"/>
    </location>
    <ligand>
        <name>Mg(2+)</name>
        <dbReference type="ChEBI" id="CHEBI:18420"/>
        <label>1</label>
    </ligand>
</feature>
<dbReference type="InterPro" id="IPR011320">
    <property type="entry name" value="RNase_H1_N"/>
</dbReference>
<evidence type="ECO:0000256" key="10">
    <source>
        <dbReference type="ARBA" id="ARBA00022801"/>
    </source>
</evidence>
<evidence type="ECO:0000256" key="4">
    <source>
        <dbReference type="ARBA" id="ARBA00005300"/>
    </source>
</evidence>
<keyword evidence="11 12" id="KW-0460">Magnesium</keyword>
<evidence type="ECO:0000256" key="6">
    <source>
        <dbReference type="ARBA" id="ARBA00017721"/>
    </source>
</evidence>
<dbReference type="FunFam" id="3.40.970.10:FF:000002">
    <property type="entry name" value="Ribonuclease H"/>
    <property type="match status" value="1"/>
</dbReference>
<keyword evidence="17" id="KW-1185">Reference proteome</keyword>
<feature type="binding site" evidence="13">
    <location>
        <position position="227"/>
    </location>
    <ligand>
        <name>Mg(2+)</name>
        <dbReference type="ChEBI" id="CHEBI:18420"/>
        <label>1</label>
    </ligand>
</feature>
<feature type="binding site" evidence="13">
    <location>
        <position position="167"/>
    </location>
    <ligand>
        <name>Mg(2+)</name>
        <dbReference type="ChEBI" id="CHEBI:18420"/>
        <label>2</label>
    </ligand>
</feature>
<dbReference type="Gene3D" id="3.30.420.10">
    <property type="entry name" value="Ribonuclease H-like superfamily/Ribonuclease H"/>
    <property type="match status" value="1"/>
</dbReference>
<feature type="region of interest" description="Disordered" evidence="14">
    <location>
        <begin position="59"/>
        <end position="87"/>
    </location>
</feature>
<dbReference type="InterPro" id="IPR012337">
    <property type="entry name" value="RNaseH-like_sf"/>
</dbReference>
<evidence type="ECO:0000256" key="8">
    <source>
        <dbReference type="ARBA" id="ARBA00022723"/>
    </source>
</evidence>
<evidence type="ECO:0000256" key="5">
    <source>
        <dbReference type="ARBA" id="ARBA00012180"/>
    </source>
</evidence>
<dbReference type="PIRSF" id="PIRSF037839">
    <property type="entry name" value="Ribonuclease_H"/>
    <property type="match status" value="1"/>
</dbReference>
<evidence type="ECO:0000256" key="7">
    <source>
        <dbReference type="ARBA" id="ARBA00022722"/>
    </source>
</evidence>
<comment type="catalytic activity">
    <reaction evidence="1 12">
        <text>Endonucleolytic cleavage to 5'-phosphomonoester.</text>
        <dbReference type="EC" id="3.1.26.4"/>
    </reaction>
</comment>
<proteinExistence type="inferred from homology"/>
<dbReference type="GO" id="GO:0005737">
    <property type="term" value="C:cytoplasm"/>
    <property type="evidence" value="ECO:0007669"/>
    <property type="project" value="UniProtKB-SubCell"/>
</dbReference>
<dbReference type="eggNOG" id="COG3341">
    <property type="taxonomic scope" value="Bacteria"/>
</dbReference>
<dbReference type="Pfam" id="PF01693">
    <property type="entry name" value="Cauli_VI"/>
    <property type="match status" value="1"/>
</dbReference>
<dbReference type="InterPro" id="IPR009027">
    <property type="entry name" value="Ribosomal_bL9/RNase_H1_N"/>
</dbReference>
<comment type="subcellular location">
    <subcellularLocation>
        <location evidence="12">Cytoplasm</location>
    </subcellularLocation>
</comment>
<comment type="cofactor">
    <cofactor evidence="2">
        <name>Mg(2+)</name>
        <dbReference type="ChEBI" id="CHEBI:18420"/>
    </cofactor>
</comment>
<feature type="domain" description="RNase H type-1" evidence="15">
    <location>
        <begin position="98"/>
        <end position="231"/>
    </location>
</feature>
<comment type="cofactor">
    <cofactor evidence="13">
        <name>Mn(2+)</name>
        <dbReference type="ChEBI" id="CHEBI:29035"/>
    </cofactor>
    <cofactor evidence="13">
        <name>Mg(2+)</name>
        <dbReference type="ChEBI" id="CHEBI:18420"/>
    </cofactor>
    <text evidence="13">Binds 2 metal ions per subunit. Manganese or magnesium.</text>
</comment>
<dbReference type="SUPFAM" id="SSF53098">
    <property type="entry name" value="Ribonuclease H-like"/>
    <property type="match status" value="1"/>
</dbReference>
<keyword evidence="13" id="KW-0464">Manganese</keyword>
<comment type="caution">
    <text evidence="16">The sequence shown here is derived from an EMBL/GenBank/DDBJ whole genome shotgun (WGS) entry which is preliminary data.</text>
</comment>
<evidence type="ECO:0000256" key="2">
    <source>
        <dbReference type="ARBA" id="ARBA00001946"/>
    </source>
</evidence>
<dbReference type="InterPro" id="IPR036397">
    <property type="entry name" value="RNaseH_sf"/>
</dbReference>
<dbReference type="PANTHER" id="PTHR10642">
    <property type="entry name" value="RIBONUCLEASE H1"/>
    <property type="match status" value="1"/>
</dbReference>